<dbReference type="RefSeq" id="WP_186989245.1">
    <property type="nucleotide sequence ID" value="NZ_CP052909.1"/>
</dbReference>
<evidence type="ECO:0000313" key="4">
    <source>
        <dbReference type="Proteomes" id="UP000515514"/>
    </source>
</evidence>
<dbReference type="PANTHER" id="PTHR46268:SF6">
    <property type="entry name" value="UNIVERSAL STRESS PROTEIN UP12"/>
    <property type="match status" value="1"/>
</dbReference>
<dbReference type="Gene3D" id="3.40.50.620">
    <property type="entry name" value="HUPs"/>
    <property type="match status" value="2"/>
</dbReference>
<dbReference type="Pfam" id="PF00582">
    <property type="entry name" value="Usp"/>
    <property type="match status" value="2"/>
</dbReference>
<evidence type="ECO:0000259" key="2">
    <source>
        <dbReference type="Pfam" id="PF00582"/>
    </source>
</evidence>
<sequence>MKKILIPVDFSEHSEYALEVAANLAKKHKASLVILHMMGLSEAVLTRDESQEMLEAIYYMKLAEKRFSEFLDKNYLNGITIETTVQNYKEFHEINSVAKDFDADLIVMGSHGASGLREVFVGSNTEKVVRTSEIPVLVIKNRVKDFKLNKVVFACDFNMDFIGAFKNAWEFFEKIGSEFQMVFINTPEKFRSNKEMQELAFKFILHSGVDNTDVYDNTAYYCDYRLEHGIYSFSHEIEADLVVIPTHGRRGLAHFFSENIGEAIVNHSDLPIITFKV</sequence>
<dbReference type="PANTHER" id="PTHR46268">
    <property type="entry name" value="STRESS RESPONSE PROTEIN NHAX"/>
    <property type="match status" value="1"/>
</dbReference>
<comment type="similarity">
    <text evidence="1">Belongs to the universal stress protein A family.</text>
</comment>
<dbReference type="Proteomes" id="UP000515514">
    <property type="component" value="Chromosome"/>
</dbReference>
<dbReference type="KEGG" id="alti:ALE3EI_2531"/>
<evidence type="ECO:0000256" key="1">
    <source>
        <dbReference type="ARBA" id="ARBA00008791"/>
    </source>
</evidence>
<keyword evidence="4" id="KW-1185">Reference proteome</keyword>
<evidence type="ECO:0000313" key="3">
    <source>
        <dbReference type="EMBL" id="QNJ99065.1"/>
    </source>
</evidence>
<proteinExistence type="inferred from homology"/>
<dbReference type="AlphaFoldDB" id="A0A7G8PXJ9"/>
<organism evidence="3 4">
    <name type="scientific">Constantimarinum furrinae</name>
    <dbReference type="NCBI Taxonomy" id="2562285"/>
    <lineage>
        <taxon>Bacteria</taxon>
        <taxon>Pseudomonadati</taxon>
        <taxon>Bacteroidota</taxon>
        <taxon>Flavobacteriia</taxon>
        <taxon>Flavobacteriales</taxon>
        <taxon>Flavobacteriaceae</taxon>
        <taxon>Altibacter/Constantimarinum group</taxon>
        <taxon>Constantimarinum</taxon>
    </lineage>
</organism>
<feature type="domain" description="UspA" evidence="2">
    <location>
        <begin position="1"/>
        <end position="140"/>
    </location>
</feature>
<protein>
    <submittedName>
        <fullName evidence="3">Universal stress protein</fullName>
    </submittedName>
</protein>
<gene>
    <name evidence="3" type="ORF">ALE3EI_2531</name>
</gene>
<dbReference type="InterPro" id="IPR006016">
    <property type="entry name" value="UspA"/>
</dbReference>
<dbReference type="InterPro" id="IPR014729">
    <property type="entry name" value="Rossmann-like_a/b/a_fold"/>
</dbReference>
<dbReference type="EMBL" id="CP052909">
    <property type="protein sequence ID" value="QNJ99065.1"/>
    <property type="molecule type" value="Genomic_DNA"/>
</dbReference>
<accession>A0A7G8PXJ9</accession>
<dbReference type="PRINTS" id="PR01438">
    <property type="entry name" value="UNVRSLSTRESS"/>
</dbReference>
<reference evidence="3 4" key="1">
    <citation type="submission" date="2020-04" db="EMBL/GenBank/DDBJ databases">
        <title>Genome sequence of Altibacter aquimarinus strain ALE3EI.</title>
        <authorList>
            <person name="Oh H.-M."/>
            <person name="Jang D."/>
        </authorList>
    </citation>
    <scope>NUCLEOTIDE SEQUENCE [LARGE SCALE GENOMIC DNA]</scope>
    <source>
        <strain evidence="3 4">ALE3EI</strain>
    </source>
</reference>
<feature type="domain" description="UspA" evidence="2">
    <location>
        <begin position="232"/>
        <end position="274"/>
    </location>
</feature>
<dbReference type="CDD" id="cd00293">
    <property type="entry name" value="USP-like"/>
    <property type="match status" value="1"/>
</dbReference>
<name>A0A7G8PXJ9_9FLAO</name>
<dbReference type="InterPro" id="IPR006015">
    <property type="entry name" value="Universal_stress_UspA"/>
</dbReference>
<dbReference type="SUPFAM" id="SSF52402">
    <property type="entry name" value="Adenine nucleotide alpha hydrolases-like"/>
    <property type="match status" value="2"/>
</dbReference>